<name>A0A7W4YYZ6_9HYPH</name>
<sequence>MTTIFVSNLTGNAATNTANIRAAIEQAHQLYLSDPAKAQVKVQLAAGTWVVTGDKSNPSKGAIELPSGVELTGSGTRETVIKLEDNFNARINGIVRTKVETVDKVTVSNLVIDGNRSNNTDHQAGFICGVKEDGSGRVQSNITVDGVEVRNCTAYGINPHEITYNMVIRNSVSHHNGLDGFVADAVHGGVYSNNVAYENDRHGFNIQNETRNLILQNNEAHHNGLRYMFNGALAGGAGITIQRGNILPAGETTIPWVSDIQIIGGSYHHNGKEGILVKLSERINITGVDVYGNDNQGVRIEGAKSVTLAGSRIHDNSQEFDGRYDEVNIRLRLDTEFSQQTYYSVDTRIINNHIFAHGATDARYGIREEPTNAQGGPTMIFVSGNIVSEFSSGAISTSVHRWIGNAASNYRRGTSQDDDLNGRSGNDTIRGLGGNDHVHGDLGNDRLFGGDGKDMVVGGSGNDRLYGGLGNDTLFGEAGRDIFVFNTKLGTSVSDRRVAFDTVVDYSVRADSIWLDNAIFRKLGPGSASKPHKLDADFFNGGNRPKDSDDYINYNRKTGILSYDPDGSGPRKAMEFAQFKKGLALNHHEFFVI</sequence>
<comment type="subcellular location">
    <subcellularLocation>
        <location evidence="1">Secreted</location>
    </subcellularLocation>
</comment>
<dbReference type="SUPFAM" id="SSF51126">
    <property type="entry name" value="Pectin lyase-like"/>
    <property type="match status" value="1"/>
</dbReference>
<dbReference type="SMART" id="SM00710">
    <property type="entry name" value="PbH1"/>
    <property type="match status" value="8"/>
</dbReference>
<reference evidence="4 5" key="1">
    <citation type="submission" date="2020-08" db="EMBL/GenBank/DDBJ databases">
        <title>The Agave Microbiome: Exploring the role of microbial communities in plant adaptations to desert environments.</title>
        <authorList>
            <person name="Partida-Martinez L.P."/>
        </authorList>
    </citation>
    <scope>NUCLEOTIDE SEQUENCE [LARGE SCALE GENOMIC DNA]</scope>
    <source>
        <strain evidence="4 5">AT3.9</strain>
    </source>
</reference>
<evidence type="ECO:0000256" key="3">
    <source>
        <dbReference type="SAM" id="MobiDB-lite"/>
    </source>
</evidence>
<keyword evidence="2" id="KW-0964">Secreted</keyword>
<dbReference type="PANTHER" id="PTHR38340:SF1">
    <property type="entry name" value="S-LAYER PROTEIN"/>
    <property type="match status" value="1"/>
</dbReference>
<dbReference type="RefSeq" id="WP_183452621.1">
    <property type="nucleotide sequence ID" value="NZ_JACHWB010000005.1"/>
</dbReference>
<dbReference type="InterPro" id="IPR011049">
    <property type="entry name" value="Serralysin-like_metalloprot_C"/>
</dbReference>
<accession>A0A7W4YYZ6</accession>
<dbReference type="Pfam" id="PF00353">
    <property type="entry name" value="HemolysinCabind"/>
    <property type="match status" value="2"/>
</dbReference>
<dbReference type="SUPFAM" id="SSF51120">
    <property type="entry name" value="beta-Roll"/>
    <property type="match status" value="1"/>
</dbReference>
<dbReference type="AlphaFoldDB" id="A0A7W4YYZ6"/>
<evidence type="ECO:0000313" key="4">
    <source>
        <dbReference type="EMBL" id="MBB3020528.1"/>
    </source>
</evidence>
<dbReference type="PANTHER" id="PTHR38340">
    <property type="entry name" value="S-LAYER PROTEIN"/>
    <property type="match status" value="1"/>
</dbReference>
<dbReference type="Gene3D" id="2.160.20.10">
    <property type="entry name" value="Single-stranded right-handed beta-helix, Pectin lyase-like"/>
    <property type="match status" value="1"/>
</dbReference>
<evidence type="ECO:0000256" key="1">
    <source>
        <dbReference type="ARBA" id="ARBA00004613"/>
    </source>
</evidence>
<dbReference type="EMBL" id="JACHWB010000005">
    <property type="protein sequence ID" value="MBB3020528.1"/>
    <property type="molecule type" value="Genomic_DNA"/>
</dbReference>
<dbReference type="GO" id="GO:0005576">
    <property type="term" value="C:extracellular region"/>
    <property type="evidence" value="ECO:0007669"/>
    <property type="project" value="UniProtKB-SubCell"/>
</dbReference>
<evidence type="ECO:0000313" key="5">
    <source>
        <dbReference type="Proteomes" id="UP000532010"/>
    </source>
</evidence>
<dbReference type="InterPro" id="IPR001343">
    <property type="entry name" value="Hemolysn_Ca-bd"/>
</dbReference>
<dbReference type="InterPro" id="IPR012334">
    <property type="entry name" value="Pectin_lyas_fold"/>
</dbReference>
<dbReference type="InterPro" id="IPR006626">
    <property type="entry name" value="PbH1"/>
</dbReference>
<comment type="caution">
    <text evidence="4">The sequence shown here is derived from an EMBL/GenBank/DDBJ whole genome shotgun (WGS) entry which is preliminary data.</text>
</comment>
<dbReference type="Gene3D" id="2.150.10.10">
    <property type="entry name" value="Serralysin-like metalloprotease, C-terminal"/>
    <property type="match status" value="1"/>
</dbReference>
<keyword evidence="5" id="KW-1185">Reference proteome</keyword>
<dbReference type="InterPro" id="IPR050557">
    <property type="entry name" value="RTX_toxin/Mannuronan_C5-epim"/>
</dbReference>
<dbReference type="PRINTS" id="PR00313">
    <property type="entry name" value="CABNDNGRPT"/>
</dbReference>
<dbReference type="Proteomes" id="UP000532010">
    <property type="component" value="Unassembled WGS sequence"/>
</dbReference>
<protein>
    <submittedName>
        <fullName evidence="4">Uncharacterized protein</fullName>
    </submittedName>
</protein>
<proteinExistence type="predicted"/>
<evidence type="ECO:0000256" key="2">
    <source>
        <dbReference type="ARBA" id="ARBA00022525"/>
    </source>
</evidence>
<dbReference type="GO" id="GO:0005509">
    <property type="term" value="F:calcium ion binding"/>
    <property type="evidence" value="ECO:0007669"/>
    <property type="project" value="InterPro"/>
</dbReference>
<gene>
    <name evidence="4" type="ORF">FHR70_003614</name>
</gene>
<dbReference type="InterPro" id="IPR011050">
    <property type="entry name" value="Pectin_lyase_fold/virulence"/>
</dbReference>
<feature type="region of interest" description="Disordered" evidence="3">
    <location>
        <begin position="413"/>
        <end position="437"/>
    </location>
</feature>
<organism evidence="4 5">
    <name type="scientific">Microvirga lupini</name>
    <dbReference type="NCBI Taxonomy" id="420324"/>
    <lineage>
        <taxon>Bacteria</taxon>
        <taxon>Pseudomonadati</taxon>
        <taxon>Pseudomonadota</taxon>
        <taxon>Alphaproteobacteria</taxon>
        <taxon>Hyphomicrobiales</taxon>
        <taxon>Methylobacteriaceae</taxon>
        <taxon>Microvirga</taxon>
    </lineage>
</organism>